<keyword evidence="2" id="KW-0347">Helicase</keyword>
<keyword evidence="3" id="KW-1185">Reference proteome</keyword>
<proteinExistence type="predicted"/>
<evidence type="ECO:0000313" key="2">
    <source>
        <dbReference type="EMBL" id="UVF19989.1"/>
    </source>
</evidence>
<feature type="domain" description="Helicase C-terminal" evidence="1">
    <location>
        <begin position="1060"/>
        <end position="1248"/>
    </location>
</feature>
<dbReference type="Pfam" id="PF00271">
    <property type="entry name" value="Helicase_C"/>
    <property type="match status" value="1"/>
</dbReference>
<evidence type="ECO:0000313" key="3">
    <source>
        <dbReference type="Proteomes" id="UP001017257"/>
    </source>
</evidence>
<dbReference type="SUPFAM" id="SSF52540">
    <property type="entry name" value="P-loop containing nucleoside triphosphate hydrolases"/>
    <property type="match status" value="1"/>
</dbReference>
<evidence type="ECO:0000259" key="1">
    <source>
        <dbReference type="PROSITE" id="PS51194"/>
    </source>
</evidence>
<reference evidence="2" key="1">
    <citation type="submission" date="2022-08" db="EMBL/GenBank/DDBJ databases">
        <title>Microvirga terrae sp. nov., isolated from soil.</title>
        <authorList>
            <person name="Kim K.H."/>
            <person name="Seo Y.L."/>
            <person name="Kim J.M."/>
            <person name="Lee J.K."/>
            <person name="Han D.M."/>
            <person name="Jeon C.O."/>
        </authorList>
    </citation>
    <scope>NUCLEOTIDE SEQUENCE</scope>
    <source>
        <strain evidence="2">R24</strain>
    </source>
</reference>
<sequence>MNTVDPTILTLPDINNVISDEDAAQESKEAVCDALINLTSAKVSGIGRFGEIVIGQKPSEQFVSGFLLNQIDANGEDETSDIRIAVHGASVRLRLAVGGSIQVQPSLAVYVRVLPTWDELVDPVRPIRPPARLRPDVRRDINEEARAIATRRKEQGDSRTRRVILNDVYREILAGRGVTFMADTPQVLSVVTQPGEDGGGDEATTPALTVVDTIQYAVFPDALCTSEEIPPKFKRLHVTMPLLELPIEADITRREAAVTAHAEAMERAIEAAYRAFIASDEGQLNAWRNMALPPSSFATKAAWEAALTRVRQKAPQMDRLWPKQKPEITVEWAADPVDPELVHAAIGLLHRSASSDDKALDSGLYQVGLQLSLPTAALVPYVLERVKPSYDIHGFHDVLATGWNSGVTGASSDGTTRICTTWVPRYTLPRIVAKVIPSVDVTFRTLADPAQDLSALRWIPKAYSEWIRDFVKAKVDPTAGVPAADVTTRRRETEKYEHDVSEYLKEISELEAGISILEESRKAWLVDPASKRAVPFRAWVLTNQTFLKAAERRGWDTSKAGWRLFQVAFVLANLVSPSTRIKEFEHFYGPNTDSIEAAALLYFATGGGKSEAFYGLLVFTLFLDRLRGKHRGVSALIRYPLRLLTAQQARRLARVLAEAELIRRDEEIGGDAMEIGFWVGGSSTPNRIMDGSKLMEEFECVPAVGTAEHRDEASNLQNGGYCAVLADYNKLPKCPFCDKPTGMRRFPKEQERLGIVCLEVKCRWNRVTAPHVRPLPFVLVDEDIYRVAPPILLGTVDKLALIGQHWSTINKIAGMFGLARFTDPNGLVTMPYGDHSKLQPGLKQVYPAFKSGVHSFFDPVPSLIIQDEAHLLEESLGTFAGLFETTLYHWFQSLADFAGDEMTRIPSAPTRIRLPKVVAATATISDPARQIQVLYQKRVRQFPYKGPRLYRSFYADPLRFKKTASDRNDAADTSPNQKDIETYAPWARIYVSLLTNGCPHTTGSVTVLGAFTAGITHLLRGLLSRDPAREAEAAALLRDHLSDGPLRSRHDAALARMAPNVLASIVDLHRVALTYVTNKKGGDQILSALPGIADRQHRDFGRHAVIENVRTSLISGGVEAGLIEGIVAEAEKRLDPATPENVGEVLRMIVATSAVSHGVDVENFNSMFFAGMPTAIDEYIQASSRVGRTHVGFSMLIPTPQNRRDRFVMEVHGTFHRFLERMIAPPAVERWTDKAVERAIPSLIQNWLVGVVYQAHYIKDDARKQGAQIPKDIATVRRLKSAMGEDRFIANLVQYCLDCIGADQPHGGADTQKGHFEQLVLRAVRDFVRMVEHPLAAGKLEHFWKSMGIDSPMTSLRDVDVPGLIEPYYRGKRGDKSAESFKDVMRFIRSGGRTR</sequence>
<organism evidence="2 3">
    <name type="scientific">Microvirga terrae</name>
    <dbReference type="NCBI Taxonomy" id="2740529"/>
    <lineage>
        <taxon>Bacteria</taxon>
        <taxon>Pseudomonadati</taxon>
        <taxon>Pseudomonadota</taxon>
        <taxon>Alphaproteobacteria</taxon>
        <taxon>Hyphomicrobiales</taxon>
        <taxon>Methylobacteriaceae</taxon>
        <taxon>Microvirga</taxon>
    </lineage>
</organism>
<dbReference type="RefSeq" id="WP_173947443.1">
    <property type="nucleotide sequence ID" value="NZ_CP102845.1"/>
</dbReference>
<dbReference type="Proteomes" id="UP001017257">
    <property type="component" value="Chromosome"/>
</dbReference>
<keyword evidence="2" id="KW-0067">ATP-binding</keyword>
<accession>A0ABY5RVL8</accession>
<dbReference type="InterPro" id="IPR001650">
    <property type="entry name" value="Helicase_C-like"/>
</dbReference>
<dbReference type="GO" id="GO:0004386">
    <property type="term" value="F:helicase activity"/>
    <property type="evidence" value="ECO:0007669"/>
    <property type="project" value="UniProtKB-KW"/>
</dbReference>
<name>A0ABY5RVL8_9HYPH</name>
<dbReference type="EMBL" id="CP102845">
    <property type="protein sequence ID" value="UVF19989.1"/>
    <property type="molecule type" value="Genomic_DNA"/>
</dbReference>
<dbReference type="InterPro" id="IPR027417">
    <property type="entry name" value="P-loop_NTPase"/>
</dbReference>
<dbReference type="CDD" id="cd18785">
    <property type="entry name" value="SF2_C"/>
    <property type="match status" value="1"/>
</dbReference>
<dbReference type="Gene3D" id="3.40.50.300">
    <property type="entry name" value="P-loop containing nucleotide triphosphate hydrolases"/>
    <property type="match status" value="1"/>
</dbReference>
<keyword evidence="2" id="KW-0378">Hydrolase</keyword>
<protein>
    <submittedName>
        <fullName evidence="2">Helicase-related protein</fullName>
    </submittedName>
</protein>
<dbReference type="PROSITE" id="PS51194">
    <property type="entry name" value="HELICASE_CTER"/>
    <property type="match status" value="1"/>
</dbReference>
<gene>
    <name evidence="2" type="ORF">HPT29_002220</name>
</gene>
<keyword evidence="2" id="KW-0547">Nucleotide-binding</keyword>